<dbReference type="RefSeq" id="WP_043755651.1">
    <property type="nucleotide sequence ID" value="NZ_CP003811.1"/>
</dbReference>
<dbReference type="InterPro" id="IPR009297">
    <property type="entry name" value="DUF952"/>
</dbReference>
<dbReference type="KEGG" id="mor:MOC_0704"/>
<dbReference type="STRING" id="693986.MOC_0704"/>
<reference evidence="1 2" key="1">
    <citation type="journal article" date="2014" name="PLoS ONE">
        <title>Genome Information of Methylobacterium oryzae, a Plant-Probiotic Methylotroph in the Phyllosphere.</title>
        <authorList>
            <person name="Kwak M.J."/>
            <person name="Jeong H."/>
            <person name="Madhaiyan M."/>
            <person name="Lee Y."/>
            <person name="Sa T.M."/>
            <person name="Oh T.K."/>
            <person name="Kim J.F."/>
        </authorList>
    </citation>
    <scope>NUCLEOTIDE SEQUENCE [LARGE SCALE GENOMIC DNA]</scope>
    <source>
        <strain evidence="1 2">CBMB20</strain>
    </source>
</reference>
<keyword evidence="2" id="KW-1185">Reference proteome</keyword>
<evidence type="ECO:0000313" key="1">
    <source>
        <dbReference type="EMBL" id="AIQ88459.1"/>
    </source>
</evidence>
<dbReference type="PANTHER" id="PTHR34129">
    <property type="entry name" value="BLR1139 PROTEIN"/>
    <property type="match status" value="1"/>
</dbReference>
<dbReference type="AlphaFoldDB" id="A0A089Q1K3"/>
<accession>A0A089Q1K3</accession>
<proteinExistence type="predicted"/>
<dbReference type="EMBL" id="CP003811">
    <property type="protein sequence ID" value="AIQ88459.1"/>
    <property type="molecule type" value="Genomic_DNA"/>
</dbReference>
<organism evidence="1 2">
    <name type="scientific">Methylobacterium oryzae CBMB20</name>
    <dbReference type="NCBI Taxonomy" id="693986"/>
    <lineage>
        <taxon>Bacteria</taxon>
        <taxon>Pseudomonadati</taxon>
        <taxon>Pseudomonadota</taxon>
        <taxon>Alphaproteobacteria</taxon>
        <taxon>Hyphomicrobiales</taxon>
        <taxon>Methylobacteriaceae</taxon>
        <taxon>Methylobacterium</taxon>
    </lineage>
</organism>
<dbReference type="Pfam" id="PF06108">
    <property type="entry name" value="DUF952"/>
    <property type="match status" value="1"/>
</dbReference>
<dbReference type="PANTHER" id="PTHR34129:SF1">
    <property type="entry name" value="DUF952 DOMAIN-CONTAINING PROTEIN"/>
    <property type="match status" value="1"/>
</dbReference>
<name>A0A089Q1K3_9HYPH</name>
<protein>
    <submittedName>
        <fullName evidence="1">Protein of unassigned function</fullName>
    </submittedName>
</protein>
<evidence type="ECO:0000313" key="2">
    <source>
        <dbReference type="Proteomes" id="UP000029492"/>
    </source>
</evidence>
<gene>
    <name evidence="1" type="ORF">MOC_0704</name>
</gene>
<dbReference type="SUPFAM" id="SSF56399">
    <property type="entry name" value="ADP-ribosylation"/>
    <property type="match status" value="1"/>
</dbReference>
<dbReference type="HOGENOM" id="CLU_129452_0_0_5"/>
<dbReference type="Gene3D" id="3.20.170.20">
    <property type="entry name" value="Protein of unknown function DUF952"/>
    <property type="match status" value="1"/>
</dbReference>
<sequence length="116" mass="12367">MPLIYKICPRALWREAEAAGQFTGAPIDRQDGFIHFSTAAQVAETAARHFAGQDDLLLVAVEAEALGDGLRYEPSRGGDLFPHLYGPLPLSAVVAVDEMPLDGDGRHAFPAGILPA</sequence>
<dbReference type="eggNOG" id="COG3502">
    <property type="taxonomic scope" value="Bacteria"/>
</dbReference>
<dbReference type="Proteomes" id="UP000029492">
    <property type="component" value="Chromosome"/>
</dbReference>